<dbReference type="PANTHER" id="PTHR19303">
    <property type="entry name" value="TRANSPOSON"/>
    <property type="match status" value="1"/>
</dbReference>
<dbReference type="PROSITE" id="PS51253">
    <property type="entry name" value="HTH_CENPB"/>
    <property type="match status" value="1"/>
</dbReference>
<accession>A0A6S6VVN7</accession>
<dbReference type="InterPro" id="IPR050863">
    <property type="entry name" value="CenT-Element_Derived"/>
</dbReference>
<sequence>MDLIEQAIEAIELSESGASFSYRAVAKMFGVDRTTLSRRHQGKTRPRVPAHEHEQLLNPQQEEELILYIERCTSRGLPPTREMMRNFAGAIAVREVSESWVTRFLHRHNAQLNTKWSAGIDRGRHEADSGERYKLYFDMLHSKMREYDVDARNTYNMDEKGFAIGVTTRSKRIVTKSIWASKQRTAAIQDGNRD</sequence>
<protein>
    <submittedName>
        <fullName evidence="2">HTH Tnp Tc5 domain containing protein</fullName>
    </submittedName>
</protein>
<reference evidence="2" key="1">
    <citation type="submission" date="2021-02" db="EMBL/GenBank/DDBJ databases">
        <authorList>
            <person name="Syme A R."/>
            <person name="Syme A R."/>
            <person name="Moolhuijzen P."/>
        </authorList>
    </citation>
    <scope>NUCLEOTIDE SEQUENCE</scope>
    <source>
        <strain evidence="2">W1-1</strain>
    </source>
</reference>
<dbReference type="SUPFAM" id="SSF46689">
    <property type="entry name" value="Homeodomain-like"/>
    <property type="match status" value="1"/>
</dbReference>
<evidence type="ECO:0000256" key="1">
    <source>
        <dbReference type="ARBA" id="ARBA00023125"/>
    </source>
</evidence>
<dbReference type="InterPro" id="IPR006600">
    <property type="entry name" value="HTH_CenpB_DNA-bd_dom"/>
</dbReference>
<name>A0A6S6VVN7_9PLEO</name>
<organism evidence="2 3">
    <name type="scientific">Pyrenophora teres f. teres</name>
    <dbReference type="NCBI Taxonomy" id="97479"/>
    <lineage>
        <taxon>Eukaryota</taxon>
        <taxon>Fungi</taxon>
        <taxon>Dikarya</taxon>
        <taxon>Ascomycota</taxon>
        <taxon>Pezizomycotina</taxon>
        <taxon>Dothideomycetes</taxon>
        <taxon>Pleosporomycetidae</taxon>
        <taxon>Pleosporales</taxon>
        <taxon>Pleosporineae</taxon>
        <taxon>Pleosporaceae</taxon>
        <taxon>Pyrenophora</taxon>
    </lineage>
</organism>
<dbReference type="InterPro" id="IPR009057">
    <property type="entry name" value="Homeodomain-like_sf"/>
</dbReference>
<dbReference type="GO" id="GO:0005634">
    <property type="term" value="C:nucleus"/>
    <property type="evidence" value="ECO:0007669"/>
    <property type="project" value="TreeGrafter"/>
</dbReference>
<dbReference type="SMART" id="SM00674">
    <property type="entry name" value="CENPB"/>
    <property type="match status" value="1"/>
</dbReference>
<dbReference type="Proteomes" id="UP000472372">
    <property type="component" value="Chromosome 1"/>
</dbReference>
<keyword evidence="1" id="KW-0238">DNA-binding</keyword>
<dbReference type="PANTHER" id="PTHR19303:SF74">
    <property type="entry name" value="POGO TRANSPOSABLE ELEMENT WITH KRAB DOMAIN"/>
    <property type="match status" value="1"/>
</dbReference>
<dbReference type="Pfam" id="PF03221">
    <property type="entry name" value="HTH_Tnp_Tc5"/>
    <property type="match status" value="1"/>
</dbReference>
<dbReference type="GO" id="GO:0003677">
    <property type="term" value="F:DNA binding"/>
    <property type="evidence" value="ECO:0007669"/>
    <property type="project" value="UniProtKB-KW"/>
</dbReference>
<evidence type="ECO:0000313" key="2">
    <source>
        <dbReference type="EMBL" id="CAE7002931.1"/>
    </source>
</evidence>
<dbReference type="EMBL" id="HG992977">
    <property type="protein sequence ID" value="CAE7002931.1"/>
    <property type="molecule type" value="Genomic_DNA"/>
</dbReference>
<proteinExistence type="predicted"/>
<dbReference type="AlphaFoldDB" id="A0A6S6VVN7"/>
<gene>
    <name evidence="2" type="ORF">PTTW11_01464</name>
</gene>
<evidence type="ECO:0000313" key="3">
    <source>
        <dbReference type="Proteomes" id="UP000472372"/>
    </source>
</evidence>